<evidence type="ECO:0000256" key="1">
    <source>
        <dbReference type="ARBA" id="ARBA00007711"/>
    </source>
</evidence>
<dbReference type="PANTHER" id="PTHR31046">
    <property type="entry name" value="TRANSMEMBRANE PROTEIN 121"/>
    <property type="match status" value="1"/>
</dbReference>
<dbReference type="Pfam" id="PF14997">
    <property type="entry name" value="CECR6_TMEM121"/>
    <property type="match status" value="1"/>
</dbReference>
<dbReference type="EMBL" id="BEZZ01081136">
    <property type="protein sequence ID" value="GCC42863.1"/>
    <property type="molecule type" value="Genomic_DNA"/>
</dbReference>
<comment type="caution">
    <text evidence="3">The sequence shown here is derived from an EMBL/GenBank/DDBJ whole genome shotgun (WGS) entry which is preliminary data.</text>
</comment>
<feature type="transmembrane region" description="Helical" evidence="2">
    <location>
        <begin position="183"/>
        <end position="202"/>
    </location>
</feature>
<keyword evidence="2" id="KW-0812">Transmembrane</keyword>
<accession>A0A401TJS2</accession>
<sequence length="318" mass="35502">MVPPGSSSKAHMCLSTVVILSSMAIIDSYLIQQSEGPRKLGTGIIVMVGDVCFLIALRYTVVWVSAEVKTAKRDHTMILWFLYIFVLEIKLYFVYQNYKADRRNLGWLARKALTLVLSVCVPALYLLLVAVDRMEHLNASRKKEELRSQLLWVVADLLDILDVQANLWEPQKKGLPLWAEGLMFFYCYILLLILPCVSLSEISMQGAHILPHKMMLYSILSFVSINIVTTLIRGSNLFFFSDARASGVFMGKNVLAIALKICTFVQCRKRVPDVGPAPNPELHRDVTTPYVSGNFLPLDATWPVPHAATLGGPGTGNT</sequence>
<comment type="similarity">
    <text evidence="1">Belongs to the TMEM121 family.</text>
</comment>
<dbReference type="AlphaFoldDB" id="A0A401TJS2"/>
<keyword evidence="2" id="KW-0472">Membrane</keyword>
<feature type="transmembrane region" description="Helical" evidence="2">
    <location>
        <begin position="107"/>
        <end position="129"/>
    </location>
</feature>
<dbReference type="OMA" id="CVPALYL"/>
<dbReference type="Proteomes" id="UP000287033">
    <property type="component" value="Unassembled WGS sequence"/>
</dbReference>
<keyword evidence="4" id="KW-1185">Reference proteome</keyword>
<evidence type="ECO:0000256" key="2">
    <source>
        <dbReference type="SAM" id="Phobius"/>
    </source>
</evidence>
<organism evidence="3 4">
    <name type="scientific">Chiloscyllium punctatum</name>
    <name type="common">Brownbanded bambooshark</name>
    <name type="synonym">Hemiscyllium punctatum</name>
    <dbReference type="NCBI Taxonomy" id="137246"/>
    <lineage>
        <taxon>Eukaryota</taxon>
        <taxon>Metazoa</taxon>
        <taxon>Chordata</taxon>
        <taxon>Craniata</taxon>
        <taxon>Vertebrata</taxon>
        <taxon>Chondrichthyes</taxon>
        <taxon>Elasmobranchii</taxon>
        <taxon>Galeomorphii</taxon>
        <taxon>Galeoidea</taxon>
        <taxon>Orectolobiformes</taxon>
        <taxon>Hemiscylliidae</taxon>
        <taxon>Chiloscyllium</taxon>
    </lineage>
</organism>
<protein>
    <recommendedName>
        <fullName evidence="5">Transmembrane protein 121</fullName>
    </recommendedName>
</protein>
<feature type="transmembrane region" description="Helical" evidence="2">
    <location>
        <begin position="12"/>
        <end position="31"/>
    </location>
</feature>
<keyword evidence="2" id="KW-1133">Transmembrane helix</keyword>
<name>A0A401TJS2_CHIPU</name>
<dbReference type="PANTHER" id="PTHR31046:SF2">
    <property type="entry name" value="TRANSMEMBRANE PROTEIN 121"/>
    <property type="match status" value="1"/>
</dbReference>
<feature type="transmembrane region" description="Helical" evidence="2">
    <location>
        <begin position="43"/>
        <end position="65"/>
    </location>
</feature>
<evidence type="ECO:0008006" key="5">
    <source>
        <dbReference type="Google" id="ProtNLM"/>
    </source>
</evidence>
<evidence type="ECO:0000313" key="4">
    <source>
        <dbReference type="Proteomes" id="UP000287033"/>
    </source>
</evidence>
<feature type="transmembrane region" description="Helical" evidence="2">
    <location>
        <begin position="77"/>
        <end position="95"/>
    </location>
</feature>
<proteinExistence type="inferred from homology"/>
<dbReference type="InterPro" id="IPR042314">
    <property type="entry name" value="TMEM121"/>
</dbReference>
<dbReference type="InterPro" id="IPR032776">
    <property type="entry name" value="CECR6/TMEM121"/>
</dbReference>
<dbReference type="STRING" id="137246.A0A401TJS2"/>
<feature type="transmembrane region" description="Helical" evidence="2">
    <location>
        <begin position="214"/>
        <end position="232"/>
    </location>
</feature>
<reference evidence="3 4" key="1">
    <citation type="journal article" date="2018" name="Nat. Ecol. Evol.">
        <title>Shark genomes provide insights into elasmobranch evolution and the origin of vertebrates.</title>
        <authorList>
            <person name="Hara Y"/>
            <person name="Yamaguchi K"/>
            <person name="Onimaru K"/>
            <person name="Kadota M"/>
            <person name="Koyanagi M"/>
            <person name="Keeley SD"/>
            <person name="Tatsumi K"/>
            <person name="Tanaka K"/>
            <person name="Motone F"/>
            <person name="Kageyama Y"/>
            <person name="Nozu R"/>
            <person name="Adachi N"/>
            <person name="Nishimura O"/>
            <person name="Nakagawa R"/>
            <person name="Tanegashima C"/>
            <person name="Kiyatake I"/>
            <person name="Matsumoto R"/>
            <person name="Murakumo K"/>
            <person name="Nishida K"/>
            <person name="Terakita A"/>
            <person name="Kuratani S"/>
            <person name="Sato K"/>
            <person name="Hyodo S Kuraku.S."/>
        </authorList>
    </citation>
    <scope>NUCLEOTIDE SEQUENCE [LARGE SCALE GENOMIC DNA]</scope>
</reference>
<dbReference type="OrthoDB" id="9926693at2759"/>
<evidence type="ECO:0000313" key="3">
    <source>
        <dbReference type="EMBL" id="GCC42863.1"/>
    </source>
</evidence>
<gene>
    <name evidence="3" type="ORF">chiPu_0026503</name>
</gene>